<evidence type="ECO:0000256" key="1">
    <source>
        <dbReference type="SAM" id="MobiDB-lite"/>
    </source>
</evidence>
<feature type="signal peptide" evidence="3">
    <location>
        <begin position="1"/>
        <end position="29"/>
    </location>
</feature>
<feature type="region of interest" description="Disordered" evidence="1">
    <location>
        <begin position="204"/>
        <end position="225"/>
    </location>
</feature>
<keyword evidence="2" id="KW-0812">Transmembrane</keyword>
<dbReference type="KEGG" id="pti:PHATRDRAFT_47579"/>
<dbReference type="eggNOG" id="ENOG502R1VP">
    <property type="taxonomic scope" value="Eukaryota"/>
</dbReference>
<dbReference type="InParanoid" id="B7G457"/>
<evidence type="ECO:0000256" key="2">
    <source>
        <dbReference type="SAM" id="Phobius"/>
    </source>
</evidence>
<dbReference type="Pfam" id="PF11317">
    <property type="entry name" value="DUF3119"/>
    <property type="match status" value="1"/>
</dbReference>
<sequence>MSTRSPTTLVVLLLAGRLWLRLPGVSVHAWGPPPPRGSCARPTTRTGSYRTGNTARYGFFQDLLGPGFRKPAPAVPKKWDQVTIEPDFRVAGLFLLLGGVLDTIPYVQLTLGPLVTLLGILFFVQTCRLRFQFDEDNNFQLVTVNPFTGQLATDVGDNVIVGGANRWACDSFVNYDFFPSGWIDDDANPVGPILVYFKETQTSPEQWNQGPGQAANDPDKIDGGQAVPGQVHFFPAVANGQQLRAEFERRGCARFVPSAAATRDANEP</sequence>
<reference evidence="4 5" key="1">
    <citation type="journal article" date="2008" name="Nature">
        <title>The Phaeodactylum genome reveals the evolutionary history of diatom genomes.</title>
        <authorList>
            <person name="Bowler C."/>
            <person name="Allen A.E."/>
            <person name="Badger J.H."/>
            <person name="Grimwood J."/>
            <person name="Jabbari K."/>
            <person name="Kuo A."/>
            <person name="Maheswari U."/>
            <person name="Martens C."/>
            <person name="Maumus F."/>
            <person name="Otillar R.P."/>
            <person name="Rayko E."/>
            <person name="Salamov A."/>
            <person name="Vandepoele K."/>
            <person name="Beszteri B."/>
            <person name="Gruber A."/>
            <person name="Heijde M."/>
            <person name="Katinka M."/>
            <person name="Mock T."/>
            <person name="Valentin K."/>
            <person name="Verret F."/>
            <person name="Berges J.A."/>
            <person name="Brownlee C."/>
            <person name="Cadoret J.P."/>
            <person name="Chiovitti A."/>
            <person name="Choi C.J."/>
            <person name="Coesel S."/>
            <person name="De Martino A."/>
            <person name="Detter J.C."/>
            <person name="Durkin C."/>
            <person name="Falciatore A."/>
            <person name="Fournet J."/>
            <person name="Haruta M."/>
            <person name="Huysman M.J."/>
            <person name="Jenkins B.D."/>
            <person name="Jiroutova K."/>
            <person name="Jorgensen R.E."/>
            <person name="Joubert Y."/>
            <person name="Kaplan A."/>
            <person name="Kroger N."/>
            <person name="Kroth P.G."/>
            <person name="La Roche J."/>
            <person name="Lindquist E."/>
            <person name="Lommer M."/>
            <person name="Martin-Jezequel V."/>
            <person name="Lopez P.J."/>
            <person name="Lucas S."/>
            <person name="Mangogna M."/>
            <person name="McGinnis K."/>
            <person name="Medlin L.K."/>
            <person name="Montsant A."/>
            <person name="Oudot-Le Secq M.P."/>
            <person name="Napoli C."/>
            <person name="Obornik M."/>
            <person name="Parker M.S."/>
            <person name="Petit J.L."/>
            <person name="Porcel B.M."/>
            <person name="Poulsen N."/>
            <person name="Robison M."/>
            <person name="Rychlewski L."/>
            <person name="Rynearson T.A."/>
            <person name="Schmutz J."/>
            <person name="Shapiro H."/>
            <person name="Siaut M."/>
            <person name="Stanley M."/>
            <person name="Sussman M.R."/>
            <person name="Taylor A.R."/>
            <person name="Vardi A."/>
            <person name="von Dassow P."/>
            <person name="Vyverman W."/>
            <person name="Willis A."/>
            <person name="Wyrwicz L.S."/>
            <person name="Rokhsar D.S."/>
            <person name="Weissenbach J."/>
            <person name="Armbrust E.V."/>
            <person name="Green B.R."/>
            <person name="Van de Peer Y."/>
            <person name="Grigoriev I.V."/>
        </authorList>
    </citation>
    <scope>NUCLEOTIDE SEQUENCE [LARGE SCALE GENOMIC DNA]</scope>
    <source>
        <strain evidence="4 5">CCAP 1055/1</strain>
    </source>
</reference>
<dbReference type="PANTHER" id="PTHR35550">
    <property type="match status" value="1"/>
</dbReference>
<reference evidence="5" key="2">
    <citation type="submission" date="2008-08" db="EMBL/GenBank/DDBJ databases">
        <authorList>
            <consortium name="Diatom Consortium"/>
            <person name="Grigoriev I."/>
            <person name="Grimwood J."/>
            <person name="Kuo A."/>
            <person name="Otillar R.P."/>
            <person name="Salamov A."/>
            <person name="Detter J.C."/>
            <person name="Lindquist E."/>
            <person name="Shapiro H."/>
            <person name="Lucas S."/>
            <person name="Glavina del Rio T."/>
            <person name="Pitluck S."/>
            <person name="Rokhsar D."/>
            <person name="Bowler C."/>
        </authorList>
    </citation>
    <scope>GENOME REANNOTATION</scope>
    <source>
        <strain evidence="5">CCAP 1055/1</strain>
    </source>
</reference>
<dbReference type="GeneID" id="7202639"/>
<organism evidence="4 5">
    <name type="scientific">Phaeodactylum tricornutum (strain CCAP 1055/1)</name>
    <dbReference type="NCBI Taxonomy" id="556484"/>
    <lineage>
        <taxon>Eukaryota</taxon>
        <taxon>Sar</taxon>
        <taxon>Stramenopiles</taxon>
        <taxon>Ochrophyta</taxon>
        <taxon>Bacillariophyta</taxon>
        <taxon>Bacillariophyceae</taxon>
        <taxon>Bacillariophycidae</taxon>
        <taxon>Naviculales</taxon>
        <taxon>Phaeodactylaceae</taxon>
        <taxon>Phaeodactylum</taxon>
    </lineage>
</organism>
<keyword evidence="5" id="KW-1185">Reference proteome</keyword>
<dbReference type="OrthoDB" id="1921626at2759"/>
<protein>
    <submittedName>
        <fullName evidence="4">Uncharacterized protein</fullName>
    </submittedName>
</protein>
<dbReference type="Proteomes" id="UP000000759">
    <property type="component" value="Chromosome 14"/>
</dbReference>
<keyword evidence="2" id="KW-0472">Membrane</keyword>
<dbReference type="HOGENOM" id="CLU_1247563_0_0_1"/>
<gene>
    <name evidence="4" type="ORF">PHATRDRAFT_47579</name>
</gene>
<keyword evidence="3" id="KW-0732">Signal</keyword>
<evidence type="ECO:0000256" key="3">
    <source>
        <dbReference type="SAM" id="SignalP"/>
    </source>
</evidence>
<proteinExistence type="predicted"/>
<keyword evidence="2" id="KW-1133">Transmembrane helix</keyword>
<accession>B7G457</accession>
<dbReference type="AlphaFoldDB" id="B7G457"/>
<dbReference type="PaxDb" id="2850-Phatr47579"/>
<dbReference type="RefSeq" id="XP_002182015.1">
    <property type="nucleotide sequence ID" value="XM_002181979.1"/>
</dbReference>
<feature type="transmembrane region" description="Helical" evidence="2">
    <location>
        <begin position="103"/>
        <end position="124"/>
    </location>
</feature>
<evidence type="ECO:0000313" key="5">
    <source>
        <dbReference type="Proteomes" id="UP000000759"/>
    </source>
</evidence>
<evidence type="ECO:0000313" key="4">
    <source>
        <dbReference type="EMBL" id="EEC46555.1"/>
    </source>
</evidence>
<dbReference type="PANTHER" id="PTHR35550:SF2">
    <property type="entry name" value="OS05G0401200 PROTEIN"/>
    <property type="match status" value="1"/>
</dbReference>
<feature type="chain" id="PRO_5002852905" evidence="3">
    <location>
        <begin position="30"/>
        <end position="268"/>
    </location>
</feature>
<name>B7G457_PHATC</name>
<dbReference type="InterPro" id="IPR021467">
    <property type="entry name" value="DUF3119"/>
</dbReference>
<dbReference type="EMBL" id="CM000616">
    <property type="protein sequence ID" value="EEC46555.1"/>
    <property type="molecule type" value="Genomic_DNA"/>
</dbReference>